<feature type="compositionally biased region" description="Basic and acidic residues" evidence="1">
    <location>
        <begin position="12"/>
        <end position="21"/>
    </location>
</feature>
<reference evidence="2 3" key="2">
    <citation type="submission" date="2019-04" db="EMBL/GenBank/DDBJ databases">
        <title>The genome sequence of big-headed turtle.</title>
        <authorList>
            <person name="Gong S."/>
        </authorList>
    </citation>
    <scope>NUCLEOTIDE SEQUENCE [LARGE SCALE GENOMIC DNA]</scope>
    <source>
        <strain evidence="2">DO16091913</strain>
        <tissue evidence="2">Muscle</tissue>
    </source>
</reference>
<sequence>MLLNPALPEASRAVEHGHAERSPPSIPAGRLTLRWAGKPNSHFAHKQTRPALDTAGGLGQARFALHLSLSRGGQGTVPAAWGKASWASSCSVLSTAPAG</sequence>
<keyword evidence="3" id="KW-1185">Reference proteome</keyword>
<accession>A0A4D9DX04</accession>
<dbReference type="EMBL" id="QXTE01000203">
    <property type="protein sequence ID" value="TFK01999.1"/>
    <property type="molecule type" value="Genomic_DNA"/>
</dbReference>
<gene>
    <name evidence="2" type="ORF">DR999_PMT15764</name>
</gene>
<evidence type="ECO:0000313" key="3">
    <source>
        <dbReference type="Proteomes" id="UP000297703"/>
    </source>
</evidence>
<name>A0A4D9DX04_9SAUR</name>
<protein>
    <submittedName>
        <fullName evidence="2">POC1 centriolar protein-like protein A</fullName>
    </submittedName>
</protein>
<evidence type="ECO:0000313" key="2">
    <source>
        <dbReference type="EMBL" id="TFK01999.1"/>
    </source>
</evidence>
<evidence type="ECO:0000256" key="1">
    <source>
        <dbReference type="SAM" id="MobiDB-lite"/>
    </source>
</evidence>
<feature type="region of interest" description="Disordered" evidence="1">
    <location>
        <begin position="1"/>
        <end position="27"/>
    </location>
</feature>
<proteinExistence type="predicted"/>
<dbReference type="Proteomes" id="UP000297703">
    <property type="component" value="Unassembled WGS sequence"/>
</dbReference>
<dbReference type="AlphaFoldDB" id="A0A4D9DX04"/>
<organism evidence="2 3">
    <name type="scientific">Platysternon megacephalum</name>
    <name type="common">big-headed turtle</name>
    <dbReference type="NCBI Taxonomy" id="55544"/>
    <lineage>
        <taxon>Eukaryota</taxon>
        <taxon>Metazoa</taxon>
        <taxon>Chordata</taxon>
        <taxon>Craniata</taxon>
        <taxon>Vertebrata</taxon>
        <taxon>Euteleostomi</taxon>
        <taxon>Archelosauria</taxon>
        <taxon>Testudinata</taxon>
        <taxon>Testudines</taxon>
        <taxon>Cryptodira</taxon>
        <taxon>Durocryptodira</taxon>
        <taxon>Testudinoidea</taxon>
        <taxon>Platysternidae</taxon>
        <taxon>Platysternon</taxon>
    </lineage>
</organism>
<comment type="caution">
    <text evidence="2">The sequence shown here is derived from an EMBL/GenBank/DDBJ whole genome shotgun (WGS) entry which is preliminary data.</text>
</comment>
<reference evidence="2 3" key="1">
    <citation type="submission" date="2019-04" db="EMBL/GenBank/DDBJ databases">
        <title>Draft genome of the big-headed turtle Platysternon megacephalum.</title>
        <authorList>
            <person name="Gong S."/>
        </authorList>
    </citation>
    <scope>NUCLEOTIDE SEQUENCE [LARGE SCALE GENOMIC DNA]</scope>
    <source>
        <strain evidence="2">DO16091913</strain>
        <tissue evidence="2">Muscle</tissue>
    </source>
</reference>